<keyword evidence="2" id="KW-0732">Signal</keyword>
<feature type="compositionally biased region" description="Low complexity" evidence="1">
    <location>
        <begin position="165"/>
        <end position="183"/>
    </location>
</feature>
<dbReference type="InterPro" id="IPR036182">
    <property type="entry name" value="PCuAC_sf"/>
</dbReference>
<comment type="caution">
    <text evidence="3">The sequence shown here is derived from an EMBL/GenBank/DDBJ whole genome shotgun (WGS) entry which is preliminary data.</text>
</comment>
<dbReference type="Proteomes" id="UP000466345">
    <property type="component" value="Unassembled WGS sequence"/>
</dbReference>
<evidence type="ECO:0000313" key="4">
    <source>
        <dbReference type="Proteomes" id="UP000466345"/>
    </source>
</evidence>
<evidence type="ECO:0000256" key="2">
    <source>
        <dbReference type="SAM" id="SignalP"/>
    </source>
</evidence>
<evidence type="ECO:0000313" key="3">
    <source>
        <dbReference type="EMBL" id="MQY13098.1"/>
    </source>
</evidence>
<name>A0A7K0CI02_9ACTN</name>
<dbReference type="AlphaFoldDB" id="A0A7K0CI02"/>
<sequence>MSRSLRRGILAAASLFLPLALSACAAGNHAATGQIKPDNAAVTQGDIQIQNGLVITSGEGAGQQASVSARIFNNSTRPETLSEVTLEKGTKVLLRAPDGATTVTVPAQGSVMLGGEGNASAALESIPEGLMDGNAKKVVFRFSDTGAVTMRAAVRSASGTYKDFGPSAPAPGATGAAPTPTSTEYAADTEPAAGSATPGGSESPATPGTEDAAQPGVSPSASTD</sequence>
<protein>
    <recommendedName>
        <fullName evidence="5">DUF461 domain-containing protein</fullName>
    </recommendedName>
</protein>
<dbReference type="PROSITE" id="PS51257">
    <property type="entry name" value="PROKAR_LIPOPROTEIN"/>
    <property type="match status" value="1"/>
</dbReference>
<evidence type="ECO:0008006" key="5">
    <source>
        <dbReference type="Google" id="ProtNLM"/>
    </source>
</evidence>
<gene>
    <name evidence="3" type="ORF">SRB5_32390</name>
</gene>
<dbReference type="RefSeq" id="WP_323377991.1">
    <property type="nucleotide sequence ID" value="NZ_WEGJ01000010.1"/>
</dbReference>
<keyword evidence="4" id="KW-1185">Reference proteome</keyword>
<accession>A0A7K0CI02</accession>
<dbReference type="EMBL" id="WEGJ01000010">
    <property type="protein sequence ID" value="MQY13098.1"/>
    <property type="molecule type" value="Genomic_DNA"/>
</dbReference>
<feature type="signal peptide" evidence="2">
    <location>
        <begin position="1"/>
        <end position="25"/>
    </location>
</feature>
<evidence type="ECO:0000256" key="1">
    <source>
        <dbReference type="SAM" id="MobiDB-lite"/>
    </source>
</evidence>
<feature type="chain" id="PRO_5029606609" description="DUF461 domain-containing protein" evidence="2">
    <location>
        <begin position="26"/>
        <end position="224"/>
    </location>
</feature>
<dbReference type="SUPFAM" id="SSF110087">
    <property type="entry name" value="DR1885-like metal-binding protein"/>
    <property type="match status" value="1"/>
</dbReference>
<organism evidence="3 4">
    <name type="scientific">Streptomyces smaragdinus</name>
    <dbReference type="NCBI Taxonomy" id="2585196"/>
    <lineage>
        <taxon>Bacteria</taxon>
        <taxon>Bacillati</taxon>
        <taxon>Actinomycetota</taxon>
        <taxon>Actinomycetes</taxon>
        <taxon>Kitasatosporales</taxon>
        <taxon>Streptomycetaceae</taxon>
        <taxon>Streptomyces</taxon>
    </lineage>
</organism>
<proteinExistence type="predicted"/>
<reference evidence="3 4" key="1">
    <citation type="submission" date="2019-10" db="EMBL/GenBank/DDBJ databases">
        <title>Streptomyces smaragdinus sp. nov. and Streptomyces fabii sp. nov., isolated from the gut of fungus growing-termite Macrotermes natalensis.</title>
        <authorList>
            <person name="Schwitalla J."/>
            <person name="Benndorf R."/>
            <person name="Martin K."/>
            <person name="De Beer W."/>
            <person name="Kaster A.-K."/>
            <person name="Vollmers J."/>
            <person name="Poulsen M."/>
            <person name="Beemelmanns C."/>
        </authorList>
    </citation>
    <scope>NUCLEOTIDE SEQUENCE [LARGE SCALE GENOMIC DNA]</scope>
    <source>
        <strain evidence="3 4">RB5</strain>
    </source>
</reference>
<feature type="region of interest" description="Disordered" evidence="1">
    <location>
        <begin position="159"/>
        <end position="224"/>
    </location>
</feature>